<feature type="region of interest" description="Disordered" evidence="10">
    <location>
        <begin position="845"/>
        <end position="870"/>
    </location>
</feature>
<name>A0ABQ3U3K6_STRHY</name>
<dbReference type="Pfam" id="PF00512">
    <property type="entry name" value="HisKA"/>
    <property type="match status" value="1"/>
</dbReference>
<comment type="subcellular location">
    <subcellularLocation>
        <location evidence="2">Cell membrane</location>
    </subcellularLocation>
</comment>
<protein>
    <recommendedName>
        <fullName evidence="3">histidine kinase</fullName>
        <ecNumber evidence="3">2.7.13.3</ecNumber>
    </recommendedName>
</protein>
<evidence type="ECO:0000259" key="13">
    <source>
        <dbReference type="PROSITE" id="PS50885"/>
    </source>
</evidence>
<dbReference type="PANTHER" id="PTHR43711">
    <property type="entry name" value="TWO-COMPONENT HISTIDINE KINASE"/>
    <property type="match status" value="1"/>
</dbReference>
<sequence>MRRDVPLRRSLLLRLLAVSVLVSVCSVAATAWLAVRTTAVAIREERGQALADDTRIYDRLLGYAARHPRWDGVGPTVRALARETGHRIVITGDGRRIADSEPAPDLPYRPPDKATAVIDPLAVSPDLLPDSASDRIDPRAVGPFRLSEDERTRLRGAARRQAECLRTVLGQEMTVAESPSGRPRVESGASRVPESPLCASTTLDSRTPTEARALSALTVLVNTCLSRRHAAAVKLTLDDHGTPRIEPLPGPRSQPLPAPPSGSPQEPPSGPRDGGSADGPLVASCLASGRAQQLGPYVAPTAALYVTSPGRSATTFFDLSAGNRARIAGGAVLVLLVTVTATTLAGLRLVRPLRALTEAARRMAEGEPGARVAVTGNDELGRLTSAFNAMSRRRDQLEAVRKDMVSDVAHELRTPLSNIRGWLEGAQDGVVPQGDLLVSSLLEEALHLQHLIDDLRDLSAADAGELRLNLVEVDIADLLAHTATAHHAAAENAGVTLRAETPGDRVAVEADQVRLHQAVGNLVANALRHTPSGGVVSLRARRDGDEVLIEVADTGSGIAAEDLPHVFDRFWRADKSRSRRTGGSGLGLSIVRKLVQAHGGTVSASSALAEGAARRHRASVRLYQLAHDGQTQTAAAGPAAARLVGAPEAVEDMGQILGGDSGAGVRDLDQHLVTVPAGAQGHDAAGRGVPQGVGHQVADRLVQPYLIGLDGHAVAGGFRAEGDTRVLRRRVMGRRRMGQQVRDVDLDEVQPQLSRVGRGQIPQVVDEVLEVQRLFQQRGHQQVALRYDTVLRALQPAADIAQRSAQLMGHVADHVLAHRLQLVTPPGHRVERRGEAAQFVVAGDRHPRAGLPLRHAPRRLGQRTQRPDQP</sequence>
<dbReference type="InterPro" id="IPR005467">
    <property type="entry name" value="His_kinase_dom"/>
</dbReference>
<dbReference type="InterPro" id="IPR036890">
    <property type="entry name" value="HATPase_C_sf"/>
</dbReference>
<organism evidence="14 15">
    <name type="scientific">Streptomyces hygroscopicus</name>
    <dbReference type="NCBI Taxonomy" id="1912"/>
    <lineage>
        <taxon>Bacteria</taxon>
        <taxon>Bacillati</taxon>
        <taxon>Actinomycetota</taxon>
        <taxon>Actinomycetes</taxon>
        <taxon>Kitasatosporales</taxon>
        <taxon>Streptomycetaceae</taxon>
        <taxon>Streptomyces</taxon>
        <taxon>Streptomyces violaceusniger group</taxon>
    </lineage>
</organism>
<keyword evidence="8 11" id="KW-1133">Transmembrane helix</keyword>
<evidence type="ECO:0000313" key="14">
    <source>
        <dbReference type="EMBL" id="GHJ29826.1"/>
    </source>
</evidence>
<dbReference type="CDD" id="cd06225">
    <property type="entry name" value="HAMP"/>
    <property type="match status" value="1"/>
</dbReference>
<evidence type="ECO:0000256" key="1">
    <source>
        <dbReference type="ARBA" id="ARBA00000085"/>
    </source>
</evidence>
<dbReference type="EC" id="2.7.13.3" evidence="3"/>
<dbReference type="SUPFAM" id="SSF55874">
    <property type="entry name" value="ATPase domain of HSP90 chaperone/DNA topoisomerase II/histidine kinase"/>
    <property type="match status" value="1"/>
</dbReference>
<dbReference type="PROSITE" id="PS50109">
    <property type="entry name" value="HIS_KIN"/>
    <property type="match status" value="1"/>
</dbReference>
<evidence type="ECO:0000256" key="10">
    <source>
        <dbReference type="SAM" id="MobiDB-lite"/>
    </source>
</evidence>
<dbReference type="EMBL" id="BNEK01000003">
    <property type="protein sequence ID" value="GHJ29826.1"/>
    <property type="molecule type" value="Genomic_DNA"/>
</dbReference>
<keyword evidence="4" id="KW-0597">Phosphoprotein</keyword>
<proteinExistence type="predicted"/>
<dbReference type="Proteomes" id="UP001054854">
    <property type="component" value="Unassembled WGS sequence"/>
</dbReference>
<keyword evidence="9" id="KW-0902">Two-component regulatory system</keyword>
<keyword evidence="7" id="KW-0418">Kinase</keyword>
<dbReference type="Gene3D" id="3.30.565.10">
    <property type="entry name" value="Histidine kinase-like ATPase, C-terminal domain"/>
    <property type="match status" value="1"/>
</dbReference>
<dbReference type="InterPro" id="IPR036097">
    <property type="entry name" value="HisK_dim/P_sf"/>
</dbReference>
<evidence type="ECO:0000256" key="6">
    <source>
        <dbReference type="ARBA" id="ARBA00022692"/>
    </source>
</evidence>
<dbReference type="SUPFAM" id="SSF158472">
    <property type="entry name" value="HAMP domain-like"/>
    <property type="match status" value="1"/>
</dbReference>
<dbReference type="Pfam" id="PF00672">
    <property type="entry name" value="HAMP"/>
    <property type="match status" value="1"/>
</dbReference>
<gene>
    <name evidence="14" type="ORF">TPA0910_42590</name>
</gene>
<evidence type="ECO:0000256" key="4">
    <source>
        <dbReference type="ARBA" id="ARBA00022553"/>
    </source>
</evidence>
<keyword evidence="6 11" id="KW-0812">Transmembrane</keyword>
<feature type="compositionally biased region" description="Pro residues" evidence="10">
    <location>
        <begin position="246"/>
        <end position="270"/>
    </location>
</feature>
<evidence type="ECO:0000256" key="3">
    <source>
        <dbReference type="ARBA" id="ARBA00012438"/>
    </source>
</evidence>
<evidence type="ECO:0000313" key="15">
    <source>
        <dbReference type="Proteomes" id="UP001054854"/>
    </source>
</evidence>
<accession>A0ABQ3U3K6</accession>
<comment type="caution">
    <text evidence="14">The sequence shown here is derived from an EMBL/GenBank/DDBJ whole genome shotgun (WGS) entry which is preliminary data.</text>
</comment>
<feature type="region of interest" description="Disordered" evidence="10">
    <location>
        <begin position="236"/>
        <end position="282"/>
    </location>
</feature>
<dbReference type="InterPro" id="IPR003594">
    <property type="entry name" value="HATPase_dom"/>
</dbReference>
<evidence type="ECO:0000256" key="7">
    <source>
        <dbReference type="ARBA" id="ARBA00022777"/>
    </source>
</evidence>
<dbReference type="PRINTS" id="PR00344">
    <property type="entry name" value="BCTRLSENSOR"/>
</dbReference>
<dbReference type="Gene3D" id="1.10.287.130">
    <property type="match status" value="1"/>
</dbReference>
<dbReference type="PANTHER" id="PTHR43711:SF1">
    <property type="entry name" value="HISTIDINE KINASE 1"/>
    <property type="match status" value="1"/>
</dbReference>
<dbReference type="Pfam" id="PF02518">
    <property type="entry name" value="HATPase_c"/>
    <property type="match status" value="1"/>
</dbReference>
<keyword evidence="11" id="KW-0472">Membrane</keyword>
<dbReference type="SMART" id="SM00304">
    <property type="entry name" value="HAMP"/>
    <property type="match status" value="1"/>
</dbReference>
<dbReference type="InterPro" id="IPR004358">
    <property type="entry name" value="Sig_transdc_His_kin-like_C"/>
</dbReference>
<dbReference type="InterPro" id="IPR050736">
    <property type="entry name" value="Sensor_HK_Regulatory"/>
</dbReference>
<keyword evidence="15" id="KW-1185">Reference proteome</keyword>
<keyword evidence="5" id="KW-0808">Transferase</keyword>
<dbReference type="CDD" id="cd00082">
    <property type="entry name" value="HisKA"/>
    <property type="match status" value="1"/>
</dbReference>
<evidence type="ECO:0000256" key="5">
    <source>
        <dbReference type="ARBA" id="ARBA00022679"/>
    </source>
</evidence>
<feature type="domain" description="HAMP" evidence="13">
    <location>
        <begin position="347"/>
        <end position="399"/>
    </location>
</feature>
<comment type="catalytic activity">
    <reaction evidence="1">
        <text>ATP + protein L-histidine = ADP + protein N-phospho-L-histidine.</text>
        <dbReference type="EC" id="2.7.13.3"/>
    </reaction>
</comment>
<evidence type="ECO:0000256" key="8">
    <source>
        <dbReference type="ARBA" id="ARBA00022989"/>
    </source>
</evidence>
<dbReference type="SMART" id="SM00388">
    <property type="entry name" value="HisKA"/>
    <property type="match status" value="1"/>
</dbReference>
<reference evidence="14" key="1">
    <citation type="submission" date="2024-05" db="EMBL/GenBank/DDBJ databases">
        <title>Whole genome shotgun sequence of Streptomyces hygroscopicus NBRC 113678.</title>
        <authorList>
            <person name="Komaki H."/>
            <person name="Tamura T."/>
        </authorList>
    </citation>
    <scope>NUCLEOTIDE SEQUENCE</scope>
    <source>
        <strain evidence="14">N11-34</strain>
    </source>
</reference>
<dbReference type="InterPro" id="IPR003661">
    <property type="entry name" value="HisK_dim/P_dom"/>
</dbReference>
<dbReference type="PROSITE" id="PS50885">
    <property type="entry name" value="HAMP"/>
    <property type="match status" value="1"/>
</dbReference>
<dbReference type="SUPFAM" id="SSF47384">
    <property type="entry name" value="Homodimeric domain of signal transducing histidine kinase"/>
    <property type="match status" value="1"/>
</dbReference>
<dbReference type="SMART" id="SM00387">
    <property type="entry name" value="HATPase_c"/>
    <property type="match status" value="1"/>
</dbReference>
<feature type="transmembrane region" description="Helical" evidence="11">
    <location>
        <begin position="12"/>
        <end position="35"/>
    </location>
</feature>
<feature type="region of interest" description="Disordered" evidence="10">
    <location>
        <begin position="173"/>
        <end position="204"/>
    </location>
</feature>
<dbReference type="InterPro" id="IPR003660">
    <property type="entry name" value="HAMP_dom"/>
</dbReference>
<evidence type="ECO:0000256" key="9">
    <source>
        <dbReference type="ARBA" id="ARBA00023012"/>
    </source>
</evidence>
<evidence type="ECO:0000259" key="12">
    <source>
        <dbReference type="PROSITE" id="PS50109"/>
    </source>
</evidence>
<evidence type="ECO:0000256" key="2">
    <source>
        <dbReference type="ARBA" id="ARBA00004236"/>
    </source>
</evidence>
<evidence type="ECO:0000256" key="11">
    <source>
        <dbReference type="SAM" id="Phobius"/>
    </source>
</evidence>
<dbReference type="Gene3D" id="6.10.340.10">
    <property type="match status" value="1"/>
</dbReference>
<feature type="domain" description="Histidine kinase" evidence="12">
    <location>
        <begin position="407"/>
        <end position="612"/>
    </location>
</feature>
<dbReference type="CDD" id="cd00075">
    <property type="entry name" value="HATPase"/>
    <property type="match status" value="1"/>
</dbReference>